<sequence length="533" mass="58173">MKPKDLPKNVHEKNVSASNTNPKYSTRNNPRLSFLNKSLSSIPKPNKAKSVLPIVSHSQPSTSVKSKLTNIRPNNSGKNNVSNSKPKVPTVSSAIPKVPTGSSALPTRKSYNPRLNSTPNDKRTSAAFPSLTVSRPSADFQTSNSGNPSSSVSSVLSDNQLDLDHVIASDFPTTSSSSVNNQSSASRQDVNRKYSISQLLCERNVLIDKISELTTQLEHQNVGQTVAPPTTGISPPTTSISLPSKVALFSDSMCRGVAHLMSTQLTNTRITSDVKPGAVFSQVTESIASQCNDFGPKDYVFIQAGTNDMHSLQPNSTKRLQLPASLINLSNKTNIVFCSIPYRYDSQAHLSTNIYETNNFLKYACAKFDFFYLDTNSFMYRPLYTKEGLHYNRRGKSVLATKFVDLINTRVSAIRKFLSLTTNNTEFKSPTIYQSSPCNSRNVRTIASVTSNVQTIAPTRTQFCDVGTQVRAYDIDVDSSFGSLGPDIIDLINLSGQNDDLLSSPTISYPIPVISSNVPKNSNFISGDRTPAT</sequence>
<dbReference type="InterPro" id="IPR036514">
    <property type="entry name" value="SGNH_hydro_sf"/>
</dbReference>
<dbReference type="EMBL" id="HBUF01282150">
    <property type="protein sequence ID" value="CAG6687578.1"/>
    <property type="molecule type" value="Transcribed_RNA"/>
</dbReference>
<feature type="compositionally biased region" description="Basic and acidic residues" evidence="1">
    <location>
        <begin position="1"/>
        <end position="14"/>
    </location>
</feature>
<feature type="compositionally biased region" description="Low complexity" evidence="1">
    <location>
        <begin position="73"/>
        <end position="89"/>
    </location>
</feature>
<feature type="region of interest" description="Disordered" evidence="1">
    <location>
        <begin position="170"/>
        <end position="189"/>
    </location>
</feature>
<evidence type="ECO:0000313" key="2">
    <source>
        <dbReference type="EMBL" id="CAG6781780.1"/>
    </source>
</evidence>
<feature type="compositionally biased region" description="Polar residues" evidence="1">
    <location>
        <begin position="100"/>
        <end position="119"/>
    </location>
</feature>
<feature type="compositionally biased region" description="Polar residues" evidence="1">
    <location>
        <begin position="131"/>
        <end position="142"/>
    </location>
</feature>
<evidence type="ECO:0000256" key="1">
    <source>
        <dbReference type="SAM" id="MobiDB-lite"/>
    </source>
</evidence>
<proteinExistence type="predicted"/>
<accession>A0A8D9BF00</accession>
<reference evidence="2" key="1">
    <citation type="submission" date="2021-05" db="EMBL/GenBank/DDBJ databases">
        <authorList>
            <person name="Alioto T."/>
            <person name="Alioto T."/>
            <person name="Gomez Garrido J."/>
        </authorList>
    </citation>
    <scope>NUCLEOTIDE SEQUENCE</scope>
</reference>
<name>A0A8D9BF00_9HEMI</name>
<feature type="compositionally biased region" description="Low complexity" evidence="1">
    <location>
        <begin position="143"/>
        <end position="156"/>
    </location>
</feature>
<dbReference type="Gene3D" id="3.40.50.1110">
    <property type="entry name" value="SGNH hydrolase"/>
    <property type="match status" value="1"/>
</dbReference>
<organism evidence="2">
    <name type="scientific">Cacopsylla melanoneura</name>
    <dbReference type="NCBI Taxonomy" id="428564"/>
    <lineage>
        <taxon>Eukaryota</taxon>
        <taxon>Metazoa</taxon>
        <taxon>Ecdysozoa</taxon>
        <taxon>Arthropoda</taxon>
        <taxon>Hexapoda</taxon>
        <taxon>Insecta</taxon>
        <taxon>Pterygota</taxon>
        <taxon>Neoptera</taxon>
        <taxon>Paraneoptera</taxon>
        <taxon>Hemiptera</taxon>
        <taxon>Sternorrhyncha</taxon>
        <taxon>Psylloidea</taxon>
        <taxon>Psyllidae</taxon>
        <taxon>Psyllinae</taxon>
        <taxon>Cacopsylla</taxon>
    </lineage>
</organism>
<dbReference type="AlphaFoldDB" id="A0A8D9BF00"/>
<protein>
    <recommendedName>
        <fullName evidence="3">SGNH hydrolase-type esterase domain-containing protein</fullName>
    </recommendedName>
</protein>
<evidence type="ECO:0008006" key="3">
    <source>
        <dbReference type="Google" id="ProtNLM"/>
    </source>
</evidence>
<dbReference type="SUPFAM" id="SSF52266">
    <property type="entry name" value="SGNH hydrolase"/>
    <property type="match status" value="1"/>
</dbReference>
<feature type="compositionally biased region" description="Polar residues" evidence="1">
    <location>
        <begin position="56"/>
        <end position="72"/>
    </location>
</feature>
<feature type="compositionally biased region" description="Polar residues" evidence="1">
    <location>
        <begin position="15"/>
        <end position="43"/>
    </location>
</feature>
<feature type="region of interest" description="Disordered" evidence="1">
    <location>
        <begin position="1"/>
        <end position="156"/>
    </location>
</feature>
<dbReference type="EMBL" id="HBUF01624517">
    <property type="protein sequence ID" value="CAG6781780.1"/>
    <property type="molecule type" value="Transcribed_RNA"/>
</dbReference>
<feature type="compositionally biased region" description="Low complexity" evidence="1">
    <location>
        <begin position="175"/>
        <end position="186"/>
    </location>
</feature>